<dbReference type="EMBL" id="JBHTCS010000014">
    <property type="protein sequence ID" value="MFC7448675.1"/>
    <property type="molecule type" value="Genomic_DNA"/>
</dbReference>
<evidence type="ECO:0000313" key="3">
    <source>
        <dbReference type="Proteomes" id="UP001596484"/>
    </source>
</evidence>
<dbReference type="InterPro" id="IPR001387">
    <property type="entry name" value="Cro/C1-type_HTH"/>
</dbReference>
<comment type="caution">
    <text evidence="2">The sequence shown here is derived from an EMBL/GenBank/DDBJ whole genome shotgun (WGS) entry which is preliminary data.</text>
</comment>
<dbReference type="RefSeq" id="WP_378404987.1">
    <property type="nucleotide sequence ID" value="NZ_JBHTCS010000014.1"/>
</dbReference>
<sequence>MAWTIKLKQGQLAKYRQLSGMDTQQKLADAMGMERSTLSRTLNGFIDPGVRFIAGLLTAFPMLSFEDLFEVVVDPGTAATSGG</sequence>
<evidence type="ECO:0000313" key="2">
    <source>
        <dbReference type="EMBL" id="MFC7448675.1"/>
    </source>
</evidence>
<dbReference type="InterPro" id="IPR010982">
    <property type="entry name" value="Lambda_DNA-bd_dom_sf"/>
</dbReference>
<protein>
    <submittedName>
        <fullName evidence="2">Helix-turn-helix domain-containing protein</fullName>
    </submittedName>
</protein>
<feature type="domain" description="HTH cro/C1-type" evidence="1">
    <location>
        <begin position="11"/>
        <end position="65"/>
    </location>
</feature>
<organism evidence="2 3">
    <name type="scientific">Rhodococcus daqingensis</name>
    <dbReference type="NCBI Taxonomy" id="2479363"/>
    <lineage>
        <taxon>Bacteria</taxon>
        <taxon>Bacillati</taxon>
        <taxon>Actinomycetota</taxon>
        <taxon>Actinomycetes</taxon>
        <taxon>Mycobacteriales</taxon>
        <taxon>Nocardiaceae</taxon>
        <taxon>Rhodococcus</taxon>
    </lineage>
</organism>
<accession>A0ABW2RY67</accession>
<proteinExistence type="predicted"/>
<dbReference type="Proteomes" id="UP001596484">
    <property type="component" value="Unassembled WGS sequence"/>
</dbReference>
<name>A0ABW2RY67_9NOCA</name>
<evidence type="ECO:0000259" key="1">
    <source>
        <dbReference type="SMART" id="SM00530"/>
    </source>
</evidence>
<dbReference type="CDD" id="cd00093">
    <property type="entry name" value="HTH_XRE"/>
    <property type="match status" value="1"/>
</dbReference>
<reference evidence="3" key="1">
    <citation type="journal article" date="2019" name="Int. J. Syst. Evol. Microbiol.">
        <title>The Global Catalogue of Microorganisms (GCM) 10K type strain sequencing project: providing services to taxonomists for standard genome sequencing and annotation.</title>
        <authorList>
            <consortium name="The Broad Institute Genomics Platform"/>
            <consortium name="The Broad Institute Genome Sequencing Center for Infectious Disease"/>
            <person name="Wu L."/>
            <person name="Ma J."/>
        </authorList>
    </citation>
    <scope>NUCLEOTIDE SEQUENCE [LARGE SCALE GENOMIC DNA]</scope>
    <source>
        <strain evidence="3">ICMP 19430</strain>
    </source>
</reference>
<dbReference type="Gene3D" id="1.10.260.40">
    <property type="entry name" value="lambda repressor-like DNA-binding domains"/>
    <property type="match status" value="1"/>
</dbReference>
<gene>
    <name evidence="2" type="ORF">ACFQS9_12325</name>
</gene>
<dbReference type="SUPFAM" id="SSF47413">
    <property type="entry name" value="lambda repressor-like DNA-binding domains"/>
    <property type="match status" value="1"/>
</dbReference>
<keyword evidence="3" id="KW-1185">Reference proteome</keyword>
<dbReference type="SMART" id="SM00530">
    <property type="entry name" value="HTH_XRE"/>
    <property type="match status" value="1"/>
</dbReference>